<comment type="catalytic activity">
    <reaction evidence="1">
        <text>ATP + protein L-histidine = ADP + protein N-phospho-L-histidine.</text>
        <dbReference type="EC" id="2.7.13.3"/>
    </reaction>
</comment>
<dbReference type="InterPro" id="IPR003661">
    <property type="entry name" value="HisK_dim/P_dom"/>
</dbReference>
<evidence type="ECO:0000256" key="3">
    <source>
        <dbReference type="ARBA" id="ARBA00022553"/>
    </source>
</evidence>
<gene>
    <name evidence="11" type="ORF">KA717_05970</name>
</gene>
<dbReference type="InterPro" id="IPR000014">
    <property type="entry name" value="PAS"/>
</dbReference>
<reference evidence="11" key="1">
    <citation type="submission" date="2021-04" db="EMBL/GenBank/DDBJ databases">
        <title>Genome sequence of Woronichinia naegeliana from Washington state freshwater lake bloom.</title>
        <authorList>
            <person name="Dreher T.W."/>
        </authorList>
    </citation>
    <scope>NUCLEOTIDE SEQUENCE</scope>
    <source>
        <strain evidence="11">WA131</strain>
    </source>
</reference>
<evidence type="ECO:0000256" key="6">
    <source>
        <dbReference type="ARBA" id="ARBA00023012"/>
    </source>
</evidence>
<keyword evidence="5" id="KW-0418">Kinase</keyword>
<proteinExistence type="predicted"/>
<dbReference type="InterPro" id="IPR000700">
    <property type="entry name" value="PAS-assoc_C"/>
</dbReference>
<dbReference type="CDD" id="cd00082">
    <property type="entry name" value="HisKA"/>
    <property type="match status" value="1"/>
</dbReference>
<dbReference type="PRINTS" id="PR00344">
    <property type="entry name" value="BCTRLSENSOR"/>
</dbReference>
<dbReference type="PANTHER" id="PTHR43304:SF1">
    <property type="entry name" value="PAC DOMAIN-CONTAINING PROTEIN"/>
    <property type="match status" value="1"/>
</dbReference>
<dbReference type="InterPro" id="IPR003594">
    <property type="entry name" value="HATPase_dom"/>
</dbReference>
<dbReference type="Proteomes" id="UP001065613">
    <property type="component" value="Chromosome"/>
</dbReference>
<evidence type="ECO:0000259" key="8">
    <source>
        <dbReference type="PROSITE" id="PS50109"/>
    </source>
</evidence>
<evidence type="ECO:0000256" key="1">
    <source>
        <dbReference type="ARBA" id="ARBA00000085"/>
    </source>
</evidence>
<dbReference type="CDD" id="cd00075">
    <property type="entry name" value="HATPase"/>
    <property type="match status" value="1"/>
</dbReference>
<evidence type="ECO:0000256" key="5">
    <source>
        <dbReference type="ARBA" id="ARBA00022777"/>
    </source>
</evidence>
<evidence type="ECO:0000259" key="10">
    <source>
        <dbReference type="PROSITE" id="PS50113"/>
    </source>
</evidence>
<dbReference type="InterPro" id="IPR001610">
    <property type="entry name" value="PAC"/>
</dbReference>
<dbReference type="AlphaFoldDB" id="A0A977KYP3"/>
<keyword evidence="4" id="KW-0808">Transferase</keyword>
<dbReference type="Gene3D" id="3.30.565.10">
    <property type="entry name" value="Histidine kinase-like ATPase, C-terminal domain"/>
    <property type="match status" value="1"/>
</dbReference>
<dbReference type="Pfam" id="PF08448">
    <property type="entry name" value="PAS_4"/>
    <property type="match status" value="1"/>
</dbReference>
<dbReference type="SMART" id="SM00091">
    <property type="entry name" value="PAS"/>
    <property type="match status" value="2"/>
</dbReference>
<dbReference type="NCBIfam" id="TIGR00229">
    <property type="entry name" value="sensory_box"/>
    <property type="match status" value="2"/>
</dbReference>
<dbReference type="GO" id="GO:0000155">
    <property type="term" value="F:phosphorelay sensor kinase activity"/>
    <property type="evidence" value="ECO:0007669"/>
    <property type="project" value="InterPro"/>
</dbReference>
<sequence length="518" mass="59606">MNASDGQLLEIECLRNELEAVQKKLRDHEERWELVLQGTNEGIWDLKIATGELFISRPWTALLGYEEHEVINRIEHWVDLIHPEDQARVVQCYEDYVAGKIAHYAVELRIKRKDGSYQWMLSRGKLLRDQDGNPIRLAGSNTDISQRKCAEAELTESEQLLRSLIDVMPDLIFFKDCQGIYRLCNQAFQEFVGRPREEILGKTDFELFEPEMASFFRQKDQIMFEKATSQRNEEWVTFADGRLCCLETVKTPVLNERGEVRGLIGLSRDITDRHREEQKLQAEIRERQKAEQALQIYLHIVSHDLRNPVLGMAMILKNFLKNSTLVSEISLPRPILERMSQSCDRQLALINSLVESQHFDTKGIILNRQSLDFSQLLHQLAAEWEPILKQHQAQLNLNIPDPLPLLTADSNLLWRVLENLLANALKHNTSHLTITIQVELRDQSLYCQIQDNGVGIHPDLVDSLFERYQRGKNTGKTPGLGLGLYLCRQIIEAHDGQIALIPSSEGATFAFCLPQTLR</sequence>
<keyword evidence="7" id="KW-0175">Coiled coil</keyword>
<protein>
    <recommendedName>
        <fullName evidence="2">histidine kinase</fullName>
        <ecNumber evidence="2">2.7.13.3</ecNumber>
    </recommendedName>
</protein>
<dbReference type="InterPro" id="IPR004358">
    <property type="entry name" value="Sig_transdc_His_kin-like_C"/>
</dbReference>
<accession>A0A977KYP3</accession>
<dbReference type="Pfam" id="PF02518">
    <property type="entry name" value="HATPase_c"/>
    <property type="match status" value="1"/>
</dbReference>
<evidence type="ECO:0000259" key="9">
    <source>
        <dbReference type="PROSITE" id="PS50112"/>
    </source>
</evidence>
<dbReference type="FunFam" id="3.30.565.10:FF:000006">
    <property type="entry name" value="Sensor histidine kinase WalK"/>
    <property type="match status" value="1"/>
</dbReference>
<keyword evidence="3" id="KW-0597">Phosphoprotein</keyword>
<dbReference type="SUPFAM" id="SSF55785">
    <property type="entry name" value="PYP-like sensor domain (PAS domain)"/>
    <property type="match status" value="2"/>
</dbReference>
<keyword evidence="6" id="KW-0902">Two-component regulatory system</keyword>
<feature type="coiled-coil region" evidence="7">
    <location>
        <begin position="4"/>
        <end position="31"/>
    </location>
</feature>
<dbReference type="PANTHER" id="PTHR43304">
    <property type="entry name" value="PHYTOCHROME-LIKE PROTEIN CPH1"/>
    <property type="match status" value="1"/>
</dbReference>
<dbReference type="PROSITE" id="PS50112">
    <property type="entry name" value="PAS"/>
    <property type="match status" value="2"/>
</dbReference>
<dbReference type="Pfam" id="PF08447">
    <property type="entry name" value="PAS_3"/>
    <property type="match status" value="1"/>
</dbReference>
<feature type="domain" description="PAC" evidence="10">
    <location>
        <begin position="104"/>
        <end position="156"/>
    </location>
</feature>
<name>A0A977KYP3_9CYAN</name>
<feature type="domain" description="Histidine kinase" evidence="8">
    <location>
        <begin position="300"/>
        <end position="517"/>
    </location>
</feature>
<dbReference type="SUPFAM" id="SSF47384">
    <property type="entry name" value="Homodimeric domain of signal transducing histidine kinase"/>
    <property type="match status" value="1"/>
</dbReference>
<dbReference type="InterPro" id="IPR035965">
    <property type="entry name" value="PAS-like_dom_sf"/>
</dbReference>
<feature type="domain" description="PAC" evidence="10">
    <location>
        <begin position="230"/>
        <end position="282"/>
    </location>
</feature>
<dbReference type="InterPro" id="IPR036890">
    <property type="entry name" value="HATPase_C_sf"/>
</dbReference>
<dbReference type="EC" id="2.7.13.3" evidence="2"/>
<dbReference type="EMBL" id="CP073041">
    <property type="protein sequence ID" value="UXE62344.1"/>
    <property type="molecule type" value="Genomic_DNA"/>
</dbReference>
<feature type="domain" description="PAS" evidence="9">
    <location>
        <begin position="157"/>
        <end position="231"/>
    </location>
</feature>
<feature type="domain" description="PAS" evidence="9">
    <location>
        <begin position="28"/>
        <end position="100"/>
    </location>
</feature>
<dbReference type="SMART" id="SM00387">
    <property type="entry name" value="HATPase_c"/>
    <property type="match status" value="1"/>
</dbReference>
<dbReference type="CDD" id="cd00130">
    <property type="entry name" value="PAS"/>
    <property type="match status" value="2"/>
</dbReference>
<dbReference type="Gene3D" id="1.10.287.130">
    <property type="match status" value="1"/>
</dbReference>
<dbReference type="PROSITE" id="PS50113">
    <property type="entry name" value="PAC"/>
    <property type="match status" value="2"/>
</dbReference>
<organism evidence="11">
    <name type="scientific">Woronichinia naegeliana WA131</name>
    <dbReference type="NCBI Taxonomy" id="2824559"/>
    <lineage>
        <taxon>Bacteria</taxon>
        <taxon>Bacillati</taxon>
        <taxon>Cyanobacteriota</taxon>
        <taxon>Cyanophyceae</taxon>
        <taxon>Synechococcales</taxon>
        <taxon>Coelosphaeriaceae</taxon>
        <taxon>Woronichinia</taxon>
    </lineage>
</organism>
<dbReference type="Gene3D" id="3.30.450.20">
    <property type="entry name" value="PAS domain"/>
    <property type="match status" value="2"/>
</dbReference>
<evidence type="ECO:0000313" key="11">
    <source>
        <dbReference type="EMBL" id="UXE62344.1"/>
    </source>
</evidence>
<evidence type="ECO:0000256" key="2">
    <source>
        <dbReference type="ARBA" id="ARBA00012438"/>
    </source>
</evidence>
<dbReference type="InterPro" id="IPR052162">
    <property type="entry name" value="Sensor_kinase/Photoreceptor"/>
</dbReference>
<dbReference type="SMART" id="SM00388">
    <property type="entry name" value="HisKA"/>
    <property type="match status" value="1"/>
</dbReference>
<evidence type="ECO:0000256" key="7">
    <source>
        <dbReference type="SAM" id="Coils"/>
    </source>
</evidence>
<dbReference type="InterPro" id="IPR005467">
    <property type="entry name" value="His_kinase_dom"/>
</dbReference>
<dbReference type="SUPFAM" id="SSF55874">
    <property type="entry name" value="ATPase domain of HSP90 chaperone/DNA topoisomerase II/histidine kinase"/>
    <property type="match status" value="1"/>
</dbReference>
<evidence type="ECO:0000256" key="4">
    <source>
        <dbReference type="ARBA" id="ARBA00022679"/>
    </source>
</evidence>
<dbReference type="InterPro" id="IPR036097">
    <property type="entry name" value="HisK_dim/P_sf"/>
</dbReference>
<dbReference type="InterPro" id="IPR013656">
    <property type="entry name" value="PAS_4"/>
</dbReference>
<dbReference type="SMART" id="SM00086">
    <property type="entry name" value="PAC"/>
    <property type="match status" value="2"/>
</dbReference>
<dbReference type="KEGG" id="wna:KA717_05970"/>
<dbReference type="InterPro" id="IPR013655">
    <property type="entry name" value="PAS_fold_3"/>
</dbReference>
<dbReference type="PROSITE" id="PS50109">
    <property type="entry name" value="HIS_KIN"/>
    <property type="match status" value="1"/>
</dbReference>